<proteinExistence type="predicted"/>
<protein>
    <submittedName>
        <fullName evidence="1">Uncharacterized protein</fullName>
    </submittedName>
</protein>
<dbReference type="AlphaFoldDB" id="A0A382WSD9"/>
<sequence length="26" mass="2551">VSDVGPVSQAPMVALITARAPITAVS</sequence>
<name>A0A382WSD9_9ZZZZ</name>
<dbReference type="EMBL" id="UINC01161659">
    <property type="protein sequence ID" value="SVD60981.1"/>
    <property type="molecule type" value="Genomic_DNA"/>
</dbReference>
<feature type="non-terminal residue" evidence="1">
    <location>
        <position position="26"/>
    </location>
</feature>
<evidence type="ECO:0000313" key="1">
    <source>
        <dbReference type="EMBL" id="SVD60981.1"/>
    </source>
</evidence>
<gene>
    <name evidence="1" type="ORF">METZ01_LOCUS413835</name>
</gene>
<feature type="non-terminal residue" evidence="1">
    <location>
        <position position="1"/>
    </location>
</feature>
<accession>A0A382WSD9</accession>
<reference evidence="1" key="1">
    <citation type="submission" date="2018-05" db="EMBL/GenBank/DDBJ databases">
        <authorList>
            <person name="Lanie J.A."/>
            <person name="Ng W.-L."/>
            <person name="Kazmierczak K.M."/>
            <person name="Andrzejewski T.M."/>
            <person name="Davidsen T.M."/>
            <person name="Wayne K.J."/>
            <person name="Tettelin H."/>
            <person name="Glass J.I."/>
            <person name="Rusch D."/>
            <person name="Podicherti R."/>
            <person name="Tsui H.-C.T."/>
            <person name="Winkler M.E."/>
        </authorList>
    </citation>
    <scope>NUCLEOTIDE SEQUENCE</scope>
</reference>
<organism evidence="1">
    <name type="scientific">marine metagenome</name>
    <dbReference type="NCBI Taxonomy" id="408172"/>
    <lineage>
        <taxon>unclassified sequences</taxon>
        <taxon>metagenomes</taxon>
        <taxon>ecological metagenomes</taxon>
    </lineage>
</organism>